<feature type="compositionally biased region" description="Basic and acidic residues" evidence="11">
    <location>
        <begin position="609"/>
        <end position="623"/>
    </location>
</feature>
<dbReference type="Gene3D" id="1.20.120.1460">
    <property type="match status" value="1"/>
</dbReference>
<feature type="compositionally biased region" description="Polar residues" evidence="11">
    <location>
        <begin position="624"/>
        <end position="636"/>
    </location>
</feature>
<dbReference type="Proteomes" id="UP000824890">
    <property type="component" value="Unassembled WGS sequence"/>
</dbReference>
<dbReference type="SUPFAM" id="SSF57829">
    <property type="entry name" value="Zn-binding ribosomal proteins"/>
    <property type="match status" value="1"/>
</dbReference>
<dbReference type="InterPro" id="IPR018517">
    <property type="entry name" value="tRNA_hU_synthase_CS"/>
</dbReference>
<feature type="region of interest" description="Disordered" evidence="11">
    <location>
        <begin position="879"/>
        <end position="900"/>
    </location>
</feature>
<dbReference type="PROSITE" id="PS01168">
    <property type="entry name" value="RIBOSOMAL_S27E"/>
    <property type="match status" value="1"/>
</dbReference>
<feature type="compositionally biased region" description="Polar residues" evidence="11">
    <location>
        <begin position="908"/>
        <end position="919"/>
    </location>
</feature>
<organism evidence="13 14">
    <name type="scientific">Brassica napus</name>
    <name type="common">Rape</name>
    <dbReference type="NCBI Taxonomy" id="3708"/>
    <lineage>
        <taxon>Eukaryota</taxon>
        <taxon>Viridiplantae</taxon>
        <taxon>Streptophyta</taxon>
        <taxon>Embryophyta</taxon>
        <taxon>Tracheophyta</taxon>
        <taxon>Spermatophyta</taxon>
        <taxon>Magnoliopsida</taxon>
        <taxon>eudicotyledons</taxon>
        <taxon>Gunneridae</taxon>
        <taxon>Pentapetalae</taxon>
        <taxon>rosids</taxon>
        <taxon>malvids</taxon>
        <taxon>Brassicales</taxon>
        <taxon>Brassicaceae</taxon>
        <taxon>Brassiceae</taxon>
        <taxon>Brassica</taxon>
    </lineage>
</organism>
<comment type="caution">
    <text evidence="13">The sequence shown here is derived from an EMBL/GenBank/DDBJ whole genome shotgun (WGS) entry which is preliminary data.</text>
</comment>
<dbReference type="Gene3D" id="2.20.25.100">
    <property type="entry name" value="Zn-binding ribosomal proteins"/>
    <property type="match status" value="1"/>
</dbReference>
<keyword evidence="3" id="KW-0285">Flavoprotein</keyword>
<feature type="region of interest" description="Disordered" evidence="11">
    <location>
        <begin position="609"/>
        <end position="639"/>
    </location>
</feature>
<name>A0ABQ8D2X3_BRANA</name>
<evidence type="ECO:0000259" key="12">
    <source>
        <dbReference type="Pfam" id="PF01207"/>
    </source>
</evidence>
<evidence type="ECO:0000256" key="7">
    <source>
        <dbReference type="ARBA" id="ARBA00022980"/>
    </source>
</evidence>
<comment type="similarity">
    <text evidence="2 10">Belongs to the eukaryotic ribosomal protein eS27 family.</text>
</comment>
<evidence type="ECO:0000256" key="3">
    <source>
        <dbReference type="ARBA" id="ARBA00022630"/>
    </source>
</evidence>
<evidence type="ECO:0000256" key="9">
    <source>
        <dbReference type="ARBA" id="ARBA00023274"/>
    </source>
</evidence>
<comment type="cofactor">
    <cofactor evidence="10">
        <name>Zn(2+)</name>
        <dbReference type="ChEBI" id="CHEBI:29105"/>
    </cofactor>
    <text evidence="10">Binds 1 zinc ion per subunit.</text>
</comment>
<keyword evidence="8" id="KW-0560">Oxidoreductase</keyword>
<keyword evidence="6 10" id="KW-0862">Zinc</keyword>
<evidence type="ECO:0000313" key="14">
    <source>
        <dbReference type="Proteomes" id="UP000824890"/>
    </source>
</evidence>
<dbReference type="NCBIfam" id="NF008774">
    <property type="entry name" value="PRK11815.1"/>
    <property type="match status" value="1"/>
</dbReference>
<proteinExistence type="inferred from homology"/>
<reference evidence="13 14" key="1">
    <citation type="submission" date="2021-05" db="EMBL/GenBank/DDBJ databases">
        <title>Genome Assembly of Synthetic Allotetraploid Brassica napus Reveals Homoeologous Exchanges between Subgenomes.</title>
        <authorList>
            <person name="Davis J.T."/>
        </authorList>
    </citation>
    <scope>NUCLEOTIDE SEQUENCE [LARGE SCALE GENOMIC DNA]</scope>
    <source>
        <strain evidence="14">cv. Da-Ae</strain>
        <tissue evidence="13">Seedling</tissue>
    </source>
</reference>
<keyword evidence="5" id="KW-0819">tRNA processing</keyword>
<dbReference type="HAMAP" id="MF_00371">
    <property type="entry name" value="Ribosomal_eS27"/>
    <property type="match status" value="1"/>
</dbReference>
<keyword evidence="14" id="KW-1185">Reference proteome</keyword>
<keyword evidence="10" id="KW-0479">Metal-binding</keyword>
<dbReference type="Pfam" id="PF01667">
    <property type="entry name" value="Ribosomal_S27e"/>
    <property type="match status" value="1"/>
</dbReference>
<evidence type="ECO:0000256" key="6">
    <source>
        <dbReference type="ARBA" id="ARBA00022833"/>
    </source>
</evidence>
<keyword evidence="9 10" id="KW-0687">Ribonucleoprotein</keyword>
<evidence type="ECO:0000256" key="2">
    <source>
        <dbReference type="ARBA" id="ARBA00010919"/>
    </source>
</evidence>
<feature type="compositionally biased region" description="Polar residues" evidence="11">
    <location>
        <begin position="336"/>
        <end position="346"/>
    </location>
</feature>
<protein>
    <recommendedName>
        <fullName evidence="10">40S ribosomal protein S27</fullName>
    </recommendedName>
</protein>
<keyword evidence="4" id="KW-0288">FMN</keyword>
<evidence type="ECO:0000313" key="13">
    <source>
        <dbReference type="EMBL" id="KAH0923689.1"/>
    </source>
</evidence>
<gene>
    <name evidence="13" type="ORF">HID58_023707</name>
</gene>
<evidence type="ECO:0000256" key="1">
    <source>
        <dbReference type="ARBA" id="ARBA00001917"/>
    </source>
</evidence>
<dbReference type="Pfam" id="PF01207">
    <property type="entry name" value="Dus"/>
    <property type="match status" value="1"/>
</dbReference>
<sequence length="1236" mass="135954">MTVSDAYRPPLFSIAPMMGWTDNHYRTLARLISKHAWLYTEMLAAETIVYQEENLDSFLAFSPDQHPIVLQIGGRNLDNLAKATKLANAYGYDEINFNCGCPSPKVSGRGCFGAVHMLNPKFVGEAMTVIAANTNASVTVKCRIGVDDHDSYNELCDFVHIVSSLSPTKHFIVHSRKALLSGLSPADNRRIPPLKYEYFFALLRDFPDLKFTINGGINSVVEADAALRSGAHGVMLGRAAFYNPWHILGHVDTLIYGSPSSGITRRQVLEKYQVYGESVLGKYGKRGPNLRDIVRPLINLFHSEIGNGQWKRRTDAALLHCTKPERSDDDRFNLDPKSSFNPKPSQINREMGEMVMDATNYDGAINYTTNWTLAGGSLTDSVSFESSFSTTTANHESDDGIIPAAADHTAKSPLLLLPPVPNGDPCEITITFAQEHELRQVYIRSTARVYEVYYTKKKRDDREYLCTVRCGVAMTEDEEVLKIIPLIESPASENGVVPVKDGNGNARTNEDDWVEVKSGEKDLLSVPQLGQQDLFEATAEIDDAEPCVSVTLRLLSLQDKRCALVDEVYVFADPVDPSEAEKEEASGTGNSSSSALMAMFMPTLLQMSRGKDVRKEHDRRVSEKSNSTNPASLGDSNESEKIVNEIQQEIDVISANQKRASLPVVANTLAEHADATRVPEAEIKRDVTCSNVETILHQLVNKVSRLETILTSFEDRMLKPISSIDARLQLVEEKLEELGKKSLESELFVETKVPNPGPQSSDTDPETDQLDGLNKNTDEPQLASCAETVVPDSASTDKEEDYAVVQPKNSNEEVGHSAESEISNEEVGHSLGNGSFEENPKRSVSINDALASALAGLLSSTSITDRKYSQALVVRAPEFSDEDDMETEEKSLAGSLPDKSQVAAEVLGNTSSASESPTSPRKEPGITLCIEDGTQEMINGVPETLGDKMGGYADAETVVSVSNHGLEGDTVTSSTKDDHYPERENHSYELRNPDSLVHELESSNVTTKESKEEPEMDDVFKSVLGFEPNTSAVDFLAPVLDVKFNSERKVSDSKCLFEALFTEDFKTVVVDCDNEGFGDDNLVSVEDGEELKGPPTDTLSSLEMDCYETNEMHLQLNDCNNGGYGDDNLVSVEDEELKGPPTDTLSSLEMDHEVLQNDIDLLNPPAELEKRKHKLKRLVQSPNSFFMDVKCQGCFNITTVFSHSQTVVVCGNCQTVLCQPTGGKARLTEGCSFRKK</sequence>
<dbReference type="InterPro" id="IPR013785">
    <property type="entry name" value="Aldolase_TIM"/>
</dbReference>
<evidence type="ECO:0000256" key="10">
    <source>
        <dbReference type="RuleBase" id="RU000671"/>
    </source>
</evidence>
<dbReference type="InterPro" id="IPR035587">
    <property type="entry name" value="DUS-like_FMN-bd"/>
</dbReference>
<dbReference type="InterPro" id="IPR023407">
    <property type="entry name" value="Ribosomal_eS27_Zn-bd_dom_sf"/>
</dbReference>
<evidence type="ECO:0000256" key="4">
    <source>
        <dbReference type="ARBA" id="ARBA00022643"/>
    </source>
</evidence>
<dbReference type="Gene3D" id="3.20.20.70">
    <property type="entry name" value="Aldolase class I"/>
    <property type="match status" value="1"/>
</dbReference>
<keyword evidence="10" id="KW-0863">Zinc-finger</keyword>
<evidence type="ECO:0000256" key="5">
    <source>
        <dbReference type="ARBA" id="ARBA00022694"/>
    </source>
</evidence>
<accession>A0ABQ8D2X3</accession>
<dbReference type="SUPFAM" id="SSF51395">
    <property type="entry name" value="FMN-linked oxidoreductases"/>
    <property type="match status" value="1"/>
</dbReference>
<dbReference type="EMBL" id="JAGKQM010000006">
    <property type="protein sequence ID" value="KAH0923689.1"/>
    <property type="molecule type" value="Genomic_DNA"/>
</dbReference>
<feature type="region of interest" description="Disordered" evidence="11">
    <location>
        <begin position="327"/>
        <end position="346"/>
    </location>
</feature>
<dbReference type="CDD" id="cd02801">
    <property type="entry name" value="DUS_like_FMN"/>
    <property type="match status" value="1"/>
</dbReference>
<comment type="cofactor">
    <cofactor evidence="1">
        <name>FMN</name>
        <dbReference type="ChEBI" id="CHEBI:58210"/>
    </cofactor>
</comment>
<dbReference type="PANTHER" id="PTHR37261:SF1">
    <property type="entry name" value="40S RIBOSOMAL PROTEIN S27"/>
    <property type="match status" value="1"/>
</dbReference>
<feature type="region of interest" description="Disordered" evidence="11">
    <location>
        <begin position="907"/>
        <end position="926"/>
    </location>
</feature>
<keyword evidence="7 10" id="KW-0689">Ribosomal protein</keyword>
<evidence type="ECO:0000256" key="11">
    <source>
        <dbReference type="SAM" id="MobiDB-lite"/>
    </source>
</evidence>
<dbReference type="PANTHER" id="PTHR37261">
    <property type="entry name" value="40S RIBOSOMAL PROTEIN S27"/>
    <property type="match status" value="1"/>
</dbReference>
<dbReference type="InterPro" id="IPR011332">
    <property type="entry name" value="Ribosomal_zn-bd"/>
</dbReference>
<dbReference type="InterPro" id="IPR000592">
    <property type="entry name" value="Ribosomal_eS27"/>
</dbReference>
<feature type="domain" description="DUS-like FMN-binding" evidence="12">
    <location>
        <begin position="14"/>
        <end position="316"/>
    </location>
</feature>
<feature type="compositionally biased region" description="Basic and acidic residues" evidence="11">
    <location>
        <begin position="810"/>
        <end position="819"/>
    </location>
</feature>
<evidence type="ECO:0000256" key="8">
    <source>
        <dbReference type="ARBA" id="ARBA00023002"/>
    </source>
</evidence>
<dbReference type="PROSITE" id="PS01136">
    <property type="entry name" value="UPF0034"/>
    <property type="match status" value="1"/>
</dbReference>
<feature type="region of interest" description="Disordered" evidence="11">
    <location>
        <begin position="746"/>
        <end position="839"/>
    </location>
</feature>